<accession>W2TVA3</accession>
<keyword evidence="2" id="KW-1185">Reference proteome</keyword>
<dbReference type="KEGG" id="nai:NECAME_01471"/>
<reference evidence="2" key="1">
    <citation type="journal article" date="2014" name="Nat. Genet.">
        <title>Genome of the human hookworm Necator americanus.</title>
        <authorList>
            <person name="Tang Y.T."/>
            <person name="Gao X."/>
            <person name="Rosa B.A."/>
            <person name="Abubucker S."/>
            <person name="Hallsworth-Pepin K."/>
            <person name="Martin J."/>
            <person name="Tyagi R."/>
            <person name="Heizer E."/>
            <person name="Zhang X."/>
            <person name="Bhonagiri-Palsikar V."/>
            <person name="Minx P."/>
            <person name="Warren W.C."/>
            <person name="Wang Q."/>
            <person name="Zhan B."/>
            <person name="Hotez P.J."/>
            <person name="Sternberg P.W."/>
            <person name="Dougall A."/>
            <person name="Gaze S.T."/>
            <person name="Mulvenna J."/>
            <person name="Sotillo J."/>
            <person name="Ranganathan S."/>
            <person name="Rabelo E.M."/>
            <person name="Wilson R.K."/>
            <person name="Felgner P.L."/>
            <person name="Bethony J."/>
            <person name="Hawdon J.M."/>
            <person name="Gasser R.B."/>
            <person name="Loukas A."/>
            <person name="Mitreva M."/>
        </authorList>
    </citation>
    <scope>NUCLEOTIDE SEQUENCE [LARGE SCALE GENOMIC DNA]</scope>
</reference>
<dbReference type="STRING" id="51031.W2TVA3"/>
<dbReference type="OrthoDB" id="297643at2759"/>
<dbReference type="EMBL" id="KI657713">
    <property type="protein sequence ID" value="ETN85579.1"/>
    <property type="molecule type" value="Genomic_DNA"/>
</dbReference>
<sequence>MFFPFAGRINKLLRTKFGKLTQEELANLSPSLCGMKMLTSFEELRPFFYALATQNKALPGTHEGTGSESAFLAGSLSYKNAVQRLEYALYVDLAEHWQL</sequence>
<evidence type="ECO:0000313" key="1">
    <source>
        <dbReference type="EMBL" id="ETN85579.1"/>
    </source>
</evidence>
<proteinExistence type="predicted"/>
<name>W2TVA3_NECAM</name>
<gene>
    <name evidence="1" type="ORF">NECAME_01471</name>
</gene>
<protein>
    <submittedName>
        <fullName evidence="1">Uncharacterized protein</fullName>
    </submittedName>
</protein>
<evidence type="ECO:0000313" key="2">
    <source>
        <dbReference type="Proteomes" id="UP000053676"/>
    </source>
</evidence>
<organism evidence="1 2">
    <name type="scientific">Necator americanus</name>
    <name type="common">Human hookworm</name>
    <dbReference type="NCBI Taxonomy" id="51031"/>
    <lineage>
        <taxon>Eukaryota</taxon>
        <taxon>Metazoa</taxon>
        <taxon>Ecdysozoa</taxon>
        <taxon>Nematoda</taxon>
        <taxon>Chromadorea</taxon>
        <taxon>Rhabditida</taxon>
        <taxon>Rhabditina</taxon>
        <taxon>Rhabditomorpha</taxon>
        <taxon>Strongyloidea</taxon>
        <taxon>Ancylostomatidae</taxon>
        <taxon>Bunostominae</taxon>
        <taxon>Necator</taxon>
    </lineage>
</organism>
<dbReference type="AlphaFoldDB" id="W2TVA3"/>
<dbReference type="Proteomes" id="UP000053676">
    <property type="component" value="Unassembled WGS sequence"/>
</dbReference>